<dbReference type="SMART" id="SM00065">
    <property type="entry name" value="GAF"/>
    <property type="match status" value="1"/>
</dbReference>
<feature type="domain" description="GGDEF" evidence="2">
    <location>
        <begin position="349"/>
        <end position="481"/>
    </location>
</feature>
<evidence type="ECO:0000259" key="2">
    <source>
        <dbReference type="PROSITE" id="PS50887"/>
    </source>
</evidence>
<gene>
    <name evidence="3" type="ORF">ENE74_13000</name>
</gene>
<dbReference type="OrthoDB" id="315417at2"/>
<dbReference type="Gene3D" id="3.30.70.270">
    <property type="match status" value="1"/>
</dbReference>
<accession>A0A437J631</accession>
<dbReference type="AlphaFoldDB" id="A0A437J631"/>
<dbReference type="InterPro" id="IPR043128">
    <property type="entry name" value="Rev_trsase/Diguanyl_cyclase"/>
</dbReference>
<dbReference type="Gene3D" id="3.30.450.20">
    <property type="entry name" value="PAS domain"/>
    <property type="match status" value="1"/>
</dbReference>
<organism evidence="3 4">
    <name type="scientific">Sphingobium algorifonticola</name>
    <dbReference type="NCBI Taxonomy" id="2008318"/>
    <lineage>
        <taxon>Bacteria</taxon>
        <taxon>Pseudomonadati</taxon>
        <taxon>Pseudomonadota</taxon>
        <taxon>Alphaproteobacteria</taxon>
        <taxon>Sphingomonadales</taxon>
        <taxon>Sphingomonadaceae</taxon>
        <taxon>Sphingobium</taxon>
    </lineage>
</organism>
<dbReference type="Pfam" id="PF08447">
    <property type="entry name" value="PAS_3"/>
    <property type="match status" value="1"/>
</dbReference>
<dbReference type="SMART" id="SM00267">
    <property type="entry name" value="GGDEF"/>
    <property type="match status" value="1"/>
</dbReference>
<proteinExistence type="predicted"/>
<sequence>MDRTAHRLIPSDENYRLHILSEAKLLDSPPEPAFDTLVVLARRLTDAPVALISLVDAERQWFKARCGIAAKETPRDISFCDHAIAATDIMIVEDASADPRFAQNPMVTGAEKVRFYAGVPLRLNGRDGGRSAAIGTLCVIDTVPRTLNAAQIEALHDLARMAETLIEGRRLAIEAVEQAHQQHWIARQLAHEQSKFSQAERMAGLGYWRLDLRDEALYWSDNVYAIHGLPVGKAPPLNAAFDFYPPHARAKLSAVIAQTIETGAPFEIETDFLTAQGELRRVRSIGEREDDNGVPVAVFGVFQDVTEQYRLSQVLRQSAHRDALTGLANRAACDEVLDDRILQARRNDTGMAVMLIDLDGFKAVNDAQGHMAGDELLQAVAARFRSDRYADCFIARLGGDEFVLVLDHIHSVTEMEKLARDILDDLSRPVVTPECTAVISGTIGIARLHADDGKRDLMRRADQALYAAKNSERGTARIHGSGRTIRATAAIADMRALA</sequence>
<dbReference type="PROSITE" id="PS50113">
    <property type="entry name" value="PAC"/>
    <property type="match status" value="1"/>
</dbReference>
<dbReference type="InterPro" id="IPR013655">
    <property type="entry name" value="PAS_fold_3"/>
</dbReference>
<comment type="caution">
    <text evidence="3">The sequence shown here is derived from an EMBL/GenBank/DDBJ whole genome shotgun (WGS) entry which is preliminary data.</text>
</comment>
<dbReference type="Gene3D" id="3.30.450.40">
    <property type="match status" value="1"/>
</dbReference>
<dbReference type="SUPFAM" id="SSF55073">
    <property type="entry name" value="Nucleotide cyclase"/>
    <property type="match status" value="1"/>
</dbReference>
<dbReference type="EMBL" id="RZUL01000004">
    <property type="protein sequence ID" value="RVT40243.1"/>
    <property type="molecule type" value="Genomic_DNA"/>
</dbReference>
<dbReference type="InterPro" id="IPR035965">
    <property type="entry name" value="PAS-like_dom_sf"/>
</dbReference>
<protein>
    <submittedName>
        <fullName evidence="3">Diguanylate cyclase</fullName>
    </submittedName>
</protein>
<dbReference type="InterPro" id="IPR000160">
    <property type="entry name" value="GGDEF_dom"/>
</dbReference>
<feature type="domain" description="PAC" evidence="1">
    <location>
        <begin position="266"/>
        <end position="317"/>
    </location>
</feature>
<dbReference type="PROSITE" id="PS50887">
    <property type="entry name" value="GGDEF"/>
    <property type="match status" value="1"/>
</dbReference>
<dbReference type="RefSeq" id="WP_127691344.1">
    <property type="nucleotide sequence ID" value="NZ_RZUL01000004.1"/>
</dbReference>
<dbReference type="Pfam" id="PF01590">
    <property type="entry name" value="GAF"/>
    <property type="match status" value="1"/>
</dbReference>
<dbReference type="Proteomes" id="UP000282977">
    <property type="component" value="Unassembled WGS sequence"/>
</dbReference>
<dbReference type="InterPro" id="IPR029787">
    <property type="entry name" value="Nucleotide_cyclase"/>
</dbReference>
<dbReference type="InterPro" id="IPR000700">
    <property type="entry name" value="PAS-assoc_C"/>
</dbReference>
<dbReference type="NCBIfam" id="TIGR00254">
    <property type="entry name" value="GGDEF"/>
    <property type="match status" value="1"/>
</dbReference>
<dbReference type="SUPFAM" id="SSF55781">
    <property type="entry name" value="GAF domain-like"/>
    <property type="match status" value="1"/>
</dbReference>
<name>A0A437J631_9SPHN</name>
<dbReference type="CDD" id="cd00130">
    <property type="entry name" value="PAS"/>
    <property type="match status" value="1"/>
</dbReference>
<evidence type="ECO:0000313" key="4">
    <source>
        <dbReference type="Proteomes" id="UP000282977"/>
    </source>
</evidence>
<dbReference type="InterPro" id="IPR000014">
    <property type="entry name" value="PAS"/>
</dbReference>
<reference evidence="3 4" key="1">
    <citation type="submission" date="2019-01" db="EMBL/GenBank/DDBJ databases">
        <authorList>
            <person name="Chen W.-M."/>
        </authorList>
    </citation>
    <scope>NUCLEOTIDE SEQUENCE [LARGE SCALE GENOMIC DNA]</scope>
    <source>
        <strain evidence="3 4">TLA-22</strain>
    </source>
</reference>
<evidence type="ECO:0000313" key="3">
    <source>
        <dbReference type="EMBL" id="RVT40243.1"/>
    </source>
</evidence>
<dbReference type="CDD" id="cd01949">
    <property type="entry name" value="GGDEF"/>
    <property type="match status" value="1"/>
</dbReference>
<evidence type="ECO:0000259" key="1">
    <source>
        <dbReference type="PROSITE" id="PS50113"/>
    </source>
</evidence>
<dbReference type="NCBIfam" id="TIGR00229">
    <property type="entry name" value="sensory_box"/>
    <property type="match status" value="1"/>
</dbReference>
<dbReference type="SUPFAM" id="SSF55785">
    <property type="entry name" value="PYP-like sensor domain (PAS domain)"/>
    <property type="match status" value="1"/>
</dbReference>
<dbReference type="PANTHER" id="PTHR43102">
    <property type="entry name" value="SLR1143 PROTEIN"/>
    <property type="match status" value="1"/>
</dbReference>
<dbReference type="InterPro" id="IPR029016">
    <property type="entry name" value="GAF-like_dom_sf"/>
</dbReference>
<dbReference type="Pfam" id="PF00990">
    <property type="entry name" value="GGDEF"/>
    <property type="match status" value="1"/>
</dbReference>
<dbReference type="InterPro" id="IPR003018">
    <property type="entry name" value="GAF"/>
</dbReference>
<dbReference type="PANTHER" id="PTHR43102:SF2">
    <property type="entry name" value="GAF DOMAIN-CONTAINING PROTEIN"/>
    <property type="match status" value="1"/>
</dbReference>
<keyword evidence="4" id="KW-1185">Reference proteome</keyword>